<evidence type="ECO:0000313" key="4">
    <source>
        <dbReference type="Proteomes" id="UP000183750"/>
    </source>
</evidence>
<dbReference type="Proteomes" id="UP000183750">
    <property type="component" value="Unassembled WGS sequence"/>
</dbReference>
<feature type="compositionally biased region" description="Acidic residues" evidence="1">
    <location>
        <begin position="102"/>
        <end position="117"/>
    </location>
</feature>
<organism evidence="3 4">
    <name type="scientific">Microbacterium hydrocarbonoxydans</name>
    <dbReference type="NCBI Taxonomy" id="273678"/>
    <lineage>
        <taxon>Bacteria</taxon>
        <taxon>Bacillati</taxon>
        <taxon>Actinomycetota</taxon>
        <taxon>Actinomycetes</taxon>
        <taxon>Micrococcales</taxon>
        <taxon>Microbacteriaceae</taxon>
        <taxon>Microbacterium</taxon>
    </lineage>
</organism>
<dbReference type="AlphaFoldDB" id="A0A1H4L4D1"/>
<feature type="compositionally biased region" description="Pro residues" evidence="1">
    <location>
        <begin position="154"/>
        <end position="167"/>
    </location>
</feature>
<gene>
    <name evidence="3" type="ORF">SAMN04489807_1661</name>
</gene>
<feature type="compositionally biased region" description="Low complexity" evidence="1">
    <location>
        <begin position="92"/>
        <end position="101"/>
    </location>
</feature>
<proteinExistence type="predicted"/>
<evidence type="ECO:0000313" key="3">
    <source>
        <dbReference type="EMBL" id="SEB65617.1"/>
    </source>
</evidence>
<reference evidence="4" key="1">
    <citation type="submission" date="2016-10" db="EMBL/GenBank/DDBJ databases">
        <authorList>
            <person name="Varghese N."/>
            <person name="Submissions S."/>
        </authorList>
    </citation>
    <scope>NUCLEOTIDE SEQUENCE [LARGE SCALE GENOMIC DNA]</scope>
    <source>
        <strain evidence="4">DSM 16089</strain>
    </source>
</reference>
<dbReference type="EMBL" id="FNSQ01000005">
    <property type="protein sequence ID" value="SEB65617.1"/>
    <property type="molecule type" value="Genomic_DNA"/>
</dbReference>
<evidence type="ECO:0000256" key="2">
    <source>
        <dbReference type="SAM" id="Phobius"/>
    </source>
</evidence>
<name>A0A1H4L4D1_9MICO</name>
<dbReference type="RefSeq" id="WP_060927362.1">
    <property type="nucleotide sequence ID" value="NZ_FNSQ01000005.1"/>
</dbReference>
<accession>A0A1H4L4D1</accession>
<sequence length="436" mass="44496">MSTSDQQGHGPLTRKQLREIRLTGSTPVITPEEAAAAAAPPVPPLPRAAEPVEIAPAPTPEPPASSAPESDAGNGAVPLTRRQVRERERVTTESVPVAAEVPVEEAPTEEAPVEEAPTEVAPVEDALTEEAPAIVPIPTLPEAPALVTAVPAFTPPVPAEEPVPADEPVPAEDLDEDAEAEPAEDTDLPTPVSAAGVVDYDETTVDPETSAADAAAEEIESEPIQTEDAAEAVAALGIEVEPRDDVAETDDVLADVQDSDDQDIAEGERPTVNPAFGQELLSDPAEAKKPFVPSFDELLTVGDSTGSQHLAPNTLIFTPSAGDGSLSGPVASTGEILVTGSYELPKGLGSQGHAHGTTDGKDVDAVLIDGELAPASSPTPIAASSAVSTIKPAGEIIRPPAPEKGNKLMLILAIVAGGLALALGVALIVAFTTNVF</sequence>
<keyword evidence="2" id="KW-0812">Transmembrane</keyword>
<feature type="transmembrane region" description="Helical" evidence="2">
    <location>
        <begin position="408"/>
        <end position="431"/>
    </location>
</feature>
<feature type="compositionally biased region" description="Low complexity" evidence="1">
    <location>
        <begin position="47"/>
        <end position="56"/>
    </location>
</feature>
<keyword evidence="4" id="KW-1185">Reference proteome</keyword>
<feature type="region of interest" description="Disordered" evidence="1">
    <location>
        <begin position="154"/>
        <end position="226"/>
    </location>
</feature>
<protein>
    <submittedName>
        <fullName evidence="3">Uncharacterized protein</fullName>
    </submittedName>
</protein>
<feature type="compositionally biased region" description="Low complexity" evidence="1">
    <location>
        <begin position="27"/>
        <end position="39"/>
    </location>
</feature>
<keyword evidence="2" id="KW-0472">Membrane</keyword>
<keyword evidence="2" id="KW-1133">Transmembrane helix</keyword>
<evidence type="ECO:0000256" key="1">
    <source>
        <dbReference type="SAM" id="MobiDB-lite"/>
    </source>
</evidence>
<feature type="compositionally biased region" description="Acidic residues" evidence="1">
    <location>
        <begin position="169"/>
        <end position="187"/>
    </location>
</feature>
<dbReference type="OrthoDB" id="5125954at2"/>
<feature type="region of interest" description="Disordered" evidence="1">
    <location>
        <begin position="1"/>
        <end position="120"/>
    </location>
</feature>